<evidence type="ECO:0000256" key="4">
    <source>
        <dbReference type="ARBA" id="ARBA00022763"/>
    </source>
</evidence>
<keyword evidence="5 11" id="KW-0863">Zinc-finger</keyword>
<comment type="subunit">
    <text evidence="11">Part of a TFIID-containing RNA polymerase II pre-initiation complex that is composed of TBP and at least GTF2A1, GTF2A2, GTF2E1, GTF2E2, GTF2F1, GTF2H2, GTF2H3, GTF2H4, GTF2H5, GTF2B, TCEA1, ERCC2, ERCC3, TAF1, TAF2, TAF3, TAF4, TAF5, TAF6, TAF7, TAF8, TAF9, TAF10, TAF11, TAF12 and TAF13. Component of the 7-subunit TFIIH core complex composed of XPB/ERCC3, XPD/ERCC2, GTF2H1, GTF2H2, GTF2H3, GTF2H4 and GTF2H5, which is active in NER. The core complex associates with the 3-subunit CDK-activating kinase (CAK) module composed of CCNH/cyclin H, CDK7 and MNAT1 to form the 10-subunit holoenzyme (holo-TFIIH) active in transcription. Interacts with RARA; the interaction requires prior phosphorylation of RARA on 'Ser-369' which then enhances interaction of RARA with CDK7.</text>
</comment>
<proteinExistence type="inferred from homology"/>
<evidence type="ECO:0000256" key="8">
    <source>
        <dbReference type="ARBA" id="ARBA00023163"/>
    </source>
</evidence>
<evidence type="ECO:0000256" key="5">
    <source>
        <dbReference type="ARBA" id="ARBA00022771"/>
    </source>
</evidence>
<dbReference type="InterPro" id="IPR036465">
    <property type="entry name" value="vWFA_dom_sf"/>
</dbReference>
<comment type="subcellular location">
    <subcellularLocation>
        <location evidence="1 11">Nucleus</location>
    </subcellularLocation>
</comment>
<dbReference type="EMBL" id="GGYP01006405">
    <property type="protein sequence ID" value="MDE51176.1"/>
    <property type="molecule type" value="Transcribed_RNA"/>
</dbReference>
<comment type="function">
    <text evidence="11">Component of the general transcription and DNA repair factor IIH (TFIIH) core complex, which is involved in general and transcription-coupled nucleotide excision repair (NER) of damaged DNA and, when complexed to CAK, in RNA transcription by RNA polymerase II. In NER, TFIIH acts by opening DNA around the lesion to allow the excision of the damaged oligonucleotide and its replacement by a new DNA fragment. In transcription, TFIIH has an essential role in transcription initiation. When the pre-initiation complex (PIC) has been established, TFIIH is required for promoter opening and promoter escape. Phosphorylation of the C-terminal tail (CTD) of the largest subunit of RNA polymerase II by the kinase module CAK controls the initiation of transcription.</text>
</comment>
<keyword evidence="9 11" id="KW-0234">DNA repair</keyword>
<evidence type="ECO:0000256" key="9">
    <source>
        <dbReference type="ARBA" id="ARBA00023204"/>
    </source>
</evidence>
<keyword evidence="7 11" id="KW-0805">Transcription regulation</keyword>
<feature type="compositionally biased region" description="Polar residues" evidence="12">
    <location>
        <begin position="305"/>
        <end position="331"/>
    </location>
</feature>
<dbReference type="GO" id="GO:0006289">
    <property type="term" value="P:nucleotide-excision repair"/>
    <property type="evidence" value="ECO:0007669"/>
    <property type="project" value="UniProtKB-UniRule"/>
</dbReference>
<keyword evidence="8 11" id="KW-0804">Transcription</keyword>
<evidence type="ECO:0000256" key="2">
    <source>
        <dbReference type="ARBA" id="ARBA00005273"/>
    </source>
</evidence>
<dbReference type="PANTHER" id="PTHR12831">
    <property type="entry name" value="TRANSCRIPTION INITIATION FACTOR IIH TFIIH , POLYPEPTIDE 3-RELATED"/>
    <property type="match status" value="1"/>
</dbReference>
<protein>
    <recommendedName>
        <fullName evidence="11">General transcription factor IIH subunit 3</fullName>
    </recommendedName>
    <alternativeName>
        <fullName evidence="11">General transcription factor IIH polypeptide 3</fullName>
    </alternativeName>
</protein>
<reference evidence="13" key="1">
    <citation type="submission" date="2018-10" db="EMBL/GenBank/DDBJ databases">
        <title>Transcriptome assembly of Aceria tosichella (Wheat curl mite) Type 2.</title>
        <authorList>
            <person name="Scully E.D."/>
            <person name="Geib S.M."/>
            <person name="Palmer N.A."/>
            <person name="Gupta A.K."/>
            <person name="Sarath G."/>
            <person name="Tatineni S."/>
        </authorList>
    </citation>
    <scope>NUCLEOTIDE SEQUENCE</scope>
    <source>
        <strain evidence="13">LincolnNE</strain>
    </source>
</reference>
<dbReference type="GO" id="GO:0006355">
    <property type="term" value="P:regulation of DNA-templated transcription"/>
    <property type="evidence" value="ECO:0007669"/>
    <property type="project" value="InterPro"/>
</dbReference>
<evidence type="ECO:0000313" key="13">
    <source>
        <dbReference type="EMBL" id="MDE51176.1"/>
    </source>
</evidence>
<dbReference type="InterPro" id="IPR004600">
    <property type="entry name" value="TFIIH_Tfb4/GTF2H3"/>
</dbReference>
<dbReference type="Pfam" id="PF03850">
    <property type="entry name" value="Tfb4"/>
    <property type="match status" value="1"/>
</dbReference>
<evidence type="ECO:0000256" key="10">
    <source>
        <dbReference type="ARBA" id="ARBA00023242"/>
    </source>
</evidence>
<organism evidence="13">
    <name type="scientific">Aceria tosichella</name>
    <name type="common">wheat curl mite</name>
    <dbReference type="NCBI Taxonomy" id="561515"/>
    <lineage>
        <taxon>Eukaryota</taxon>
        <taxon>Metazoa</taxon>
        <taxon>Ecdysozoa</taxon>
        <taxon>Arthropoda</taxon>
        <taxon>Chelicerata</taxon>
        <taxon>Arachnida</taxon>
        <taxon>Acari</taxon>
        <taxon>Acariformes</taxon>
        <taxon>Trombidiformes</taxon>
        <taxon>Prostigmata</taxon>
        <taxon>Eupodina</taxon>
        <taxon>Eriophyoidea</taxon>
        <taxon>Eriophyidae</taxon>
        <taxon>Eriophyinae</taxon>
        <taxon>Aceriini</taxon>
        <taxon>Aceria</taxon>
    </lineage>
</organism>
<evidence type="ECO:0000256" key="12">
    <source>
        <dbReference type="SAM" id="MobiDB-lite"/>
    </source>
</evidence>
<evidence type="ECO:0000256" key="11">
    <source>
        <dbReference type="RuleBase" id="RU368090"/>
    </source>
</evidence>
<accession>A0A6G1SKW5</accession>
<evidence type="ECO:0000256" key="1">
    <source>
        <dbReference type="ARBA" id="ARBA00004123"/>
    </source>
</evidence>
<evidence type="ECO:0000256" key="7">
    <source>
        <dbReference type="ARBA" id="ARBA00023015"/>
    </source>
</evidence>
<dbReference type="AlphaFoldDB" id="A0A6G1SKW5"/>
<dbReference type="Gene3D" id="3.40.50.410">
    <property type="entry name" value="von Willebrand factor, type A domain"/>
    <property type="match status" value="1"/>
</dbReference>
<keyword evidence="10 11" id="KW-0539">Nucleus</keyword>
<dbReference type="GO" id="GO:0005675">
    <property type="term" value="C:transcription factor TFIIH holo complex"/>
    <property type="evidence" value="ECO:0007669"/>
    <property type="project" value="UniProtKB-UniRule"/>
</dbReference>
<gene>
    <name evidence="13" type="primary">GTF2H3</name>
    <name evidence="13" type="ORF">g.1560</name>
</gene>
<dbReference type="GO" id="GO:0008270">
    <property type="term" value="F:zinc ion binding"/>
    <property type="evidence" value="ECO:0007669"/>
    <property type="project" value="UniProtKB-KW"/>
</dbReference>
<evidence type="ECO:0000256" key="3">
    <source>
        <dbReference type="ARBA" id="ARBA00022723"/>
    </source>
</evidence>
<keyword evidence="3 11" id="KW-0479">Metal-binding</keyword>
<dbReference type="GO" id="GO:0000439">
    <property type="term" value="C:transcription factor TFIIH core complex"/>
    <property type="evidence" value="ECO:0007669"/>
    <property type="project" value="UniProtKB-UniRule"/>
</dbReference>
<keyword evidence="4 11" id="KW-0227">DNA damage</keyword>
<feature type="compositionally biased region" description="Low complexity" evidence="12">
    <location>
        <begin position="332"/>
        <end position="347"/>
    </location>
</feature>
<sequence>MSHLLTIVDCSPAPRISQKQFIKWLDSIVTFCNSHLMLDGKNELTIIASSPAVNKIILATDTGIKPASNIISEEGQFEKFAFVTEIIRTGIKDLMEKSQKSITSNTVSTQFAPATTTTTTGPSNHDCLLASALGMALCKINNFKRLPSRILVVSCSMLVTSYAWQYMDLMNSFFAAQKMNVPIDGCVFMKEEAKQRGSILEQGCDLTGGHFLNVPDISGNLEYLLWIFLPSTDARDSLLLPERRRATHRAACFCHRKILDIGYVCSVCLSIFCTYSPICSSCSAHFKLNVPTKVINQLAGLGKSTQANSDQSATTNTNGSSRQANSTSADRSMNNNCVTTNNNSSAT</sequence>
<feature type="region of interest" description="Disordered" evidence="12">
    <location>
        <begin position="305"/>
        <end position="347"/>
    </location>
</feature>
<dbReference type="PANTHER" id="PTHR12831:SF0">
    <property type="entry name" value="GENERAL TRANSCRIPTION FACTOR IIH SUBUNIT 3"/>
    <property type="match status" value="1"/>
</dbReference>
<name>A0A6G1SKW5_9ACAR</name>
<evidence type="ECO:0000256" key="6">
    <source>
        <dbReference type="ARBA" id="ARBA00022833"/>
    </source>
</evidence>
<comment type="similarity">
    <text evidence="2 11">Belongs to the TFB4 family.</text>
</comment>
<keyword evidence="6 11" id="KW-0862">Zinc</keyword>